<protein>
    <submittedName>
        <fullName evidence="1">Uncharacterized protein</fullName>
    </submittedName>
</protein>
<comment type="caution">
    <text evidence="1">The sequence shown here is derived from an EMBL/GenBank/DDBJ whole genome shotgun (WGS) entry which is preliminary data.</text>
</comment>
<sequence>MDIRKYHGSHRYSRSERRALRPIAWSTDWARRWSVRCRRGGLRGVLWGILPKYFPAICKCLTSSLRQEFNLEGLDTSGCHTGDEAVVSRSEVEYLGKRLHYHCLLPLLVLLPTALSYLSPGQDLSPSTAS</sequence>
<accession>A0A433ADU3</accession>
<reference evidence="1 2" key="1">
    <citation type="journal article" date="2018" name="New Phytol.">
        <title>Phylogenomics of Endogonaceae and evolution of mycorrhizas within Mucoromycota.</title>
        <authorList>
            <person name="Chang Y."/>
            <person name="Desiro A."/>
            <person name="Na H."/>
            <person name="Sandor L."/>
            <person name="Lipzen A."/>
            <person name="Clum A."/>
            <person name="Barry K."/>
            <person name="Grigoriev I.V."/>
            <person name="Martin F.M."/>
            <person name="Stajich J.E."/>
            <person name="Smith M.E."/>
            <person name="Bonito G."/>
            <person name="Spatafora J.W."/>
        </authorList>
    </citation>
    <scope>NUCLEOTIDE SEQUENCE [LARGE SCALE GENOMIC DNA]</scope>
    <source>
        <strain evidence="1 2">GMNB39</strain>
    </source>
</reference>
<proteinExistence type="predicted"/>
<dbReference type="EMBL" id="RBNI01017632">
    <property type="protein sequence ID" value="RUP00918.1"/>
    <property type="molecule type" value="Genomic_DNA"/>
</dbReference>
<gene>
    <name evidence="1" type="ORF">BC936DRAFT_140696</name>
</gene>
<dbReference type="Proteomes" id="UP000268093">
    <property type="component" value="Unassembled WGS sequence"/>
</dbReference>
<name>A0A433ADU3_9FUNG</name>
<evidence type="ECO:0000313" key="1">
    <source>
        <dbReference type="EMBL" id="RUP00918.1"/>
    </source>
</evidence>
<evidence type="ECO:0000313" key="2">
    <source>
        <dbReference type="Proteomes" id="UP000268093"/>
    </source>
</evidence>
<dbReference type="AlphaFoldDB" id="A0A433ADU3"/>
<keyword evidence="2" id="KW-1185">Reference proteome</keyword>
<organism evidence="1 2">
    <name type="scientific">Jimgerdemannia flammicorona</name>
    <dbReference type="NCBI Taxonomy" id="994334"/>
    <lineage>
        <taxon>Eukaryota</taxon>
        <taxon>Fungi</taxon>
        <taxon>Fungi incertae sedis</taxon>
        <taxon>Mucoromycota</taxon>
        <taxon>Mucoromycotina</taxon>
        <taxon>Endogonomycetes</taxon>
        <taxon>Endogonales</taxon>
        <taxon>Endogonaceae</taxon>
        <taxon>Jimgerdemannia</taxon>
    </lineage>
</organism>